<dbReference type="InterPro" id="IPR018076">
    <property type="entry name" value="T2SS_GspF_dom"/>
</dbReference>
<comment type="caution">
    <text evidence="8">The sequence shown here is derived from an EMBL/GenBank/DDBJ whole genome shotgun (WGS) entry which is preliminary data.</text>
</comment>
<accession>A0ABV4ACI0</accession>
<organism evidence="8 9">
    <name type="scientific">Isoalcanivorax beigongshangi</name>
    <dbReference type="NCBI Taxonomy" id="3238810"/>
    <lineage>
        <taxon>Bacteria</taxon>
        <taxon>Pseudomonadati</taxon>
        <taxon>Pseudomonadota</taxon>
        <taxon>Gammaproteobacteria</taxon>
        <taxon>Oceanospirillales</taxon>
        <taxon>Alcanivoracaceae</taxon>
        <taxon>Isoalcanivorax</taxon>
    </lineage>
</organism>
<evidence type="ECO:0000259" key="7">
    <source>
        <dbReference type="Pfam" id="PF00482"/>
    </source>
</evidence>
<feature type="transmembrane region" description="Helical" evidence="6">
    <location>
        <begin position="277"/>
        <end position="298"/>
    </location>
</feature>
<sequence length="307" mass="33901">MNAEFMLAAARNLAIAAVILLLLQLTWSVLRRRAQMKDVVNNRLTASHEQTGLVDNGQGIAMGRFDRLLYKAGMNLTYTRLATLMMVVATSTLFVGALFGWVMAVLVPVLALALGALLWKVRYEKRRRTIFESLPTIIDETIRGIDAGRSLENSLVDAFREAPPVFERVTFRLRSAVDSGRDYTHLMDEFAEIYDVPPLVFVAVALRTSSRFGSSVRAVLKEVSRSLRAQQELRREFMAATAETRFTAAAFAIMPPGLGVAMVALNKSFRDVLLHTSTGHMLLGISLALIALAVVVIFRMVQGVGRG</sequence>
<dbReference type="RefSeq" id="WP_369453812.1">
    <property type="nucleotide sequence ID" value="NZ_JBGCUO010000001.1"/>
</dbReference>
<feature type="transmembrane region" description="Helical" evidence="6">
    <location>
        <begin position="244"/>
        <end position="265"/>
    </location>
</feature>
<dbReference type="Pfam" id="PF00482">
    <property type="entry name" value="T2SSF"/>
    <property type="match status" value="1"/>
</dbReference>
<gene>
    <name evidence="8" type="ORF">AB5I84_00210</name>
</gene>
<evidence type="ECO:0000256" key="3">
    <source>
        <dbReference type="ARBA" id="ARBA00022692"/>
    </source>
</evidence>
<feature type="transmembrane region" description="Helical" evidence="6">
    <location>
        <begin position="77"/>
        <end position="95"/>
    </location>
</feature>
<dbReference type="Proteomes" id="UP001562065">
    <property type="component" value="Unassembled WGS sequence"/>
</dbReference>
<evidence type="ECO:0000256" key="1">
    <source>
        <dbReference type="ARBA" id="ARBA00004651"/>
    </source>
</evidence>
<dbReference type="PANTHER" id="PTHR35007:SF1">
    <property type="entry name" value="PILUS ASSEMBLY PROTEIN"/>
    <property type="match status" value="1"/>
</dbReference>
<comment type="subcellular location">
    <subcellularLocation>
        <location evidence="1">Cell membrane</location>
        <topology evidence="1">Multi-pass membrane protein</topology>
    </subcellularLocation>
</comment>
<proteinExistence type="predicted"/>
<keyword evidence="2" id="KW-1003">Cell membrane</keyword>
<evidence type="ECO:0000256" key="5">
    <source>
        <dbReference type="ARBA" id="ARBA00023136"/>
    </source>
</evidence>
<evidence type="ECO:0000256" key="4">
    <source>
        <dbReference type="ARBA" id="ARBA00022989"/>
    </source>
</evidence>
<evidence type="ECO:0000256" key="2">
    <source>
        <dbReference type="ARBA" id="ARBA00022475"/>
    </source>
</evidence>
<dbReference type="EMBL" id="JBGCUO010000001">
    <property type="protein sequence ID" value="MEY1660564.1"/>
    <property type="molecule type" value="Genomic_DNA"/>
</dbReference>
<dbReference type="PANTHER" id="PTHR35007">
    <property type="entry name" value="INTEGRAL MEMBRANE PROTEIN-RELATED"/>
    <property type="match status" value="1"/>
</dbReference>
<reference evidence="8 9" key="1">
    <citation type="submission" date="2024-07" db="EMBL/GenBank/DDBJ databases">
        <authorList>
            <person name="Ren Q."/>
        </authorList>
    </citation>
    <scope>NUCLEOTIDE SEQUENCE [LARGE SCALE GENOMIC DNA]</scope>
    <source>
        <strain evidence="8 9">REN37</strain>
    </source>
</reference>
<keyword evidence="3 6" id="KW-0812">Transmembrane</keyword>
<protein>
    <submittedName>
        <fullName evidence="8">Type II secretion system F family protein</fullName>
    </submittedName>
</protein>
<evidence type="ECO:0000313" key="9">
    <source>
        <dbReference type="Proteomes" id="UP001562065"/>
    </source>
</evidence>
<keyword evidence="5 6" id="KW-0472">Membrane</keyword>
<keyword evidence="9" id="KW-1185">Reference proteome</keyword>
<feature type="transmembrane region" description="Helical" evidence="6">
    <location>
        <begin position="12"/>
        <end position="30"/>
    </location>
</feature>
<evidence type="ECO:0000256" key="6">
    <source>
        <dbReference type="SAM" id="Phobius"/>
    </source>
</evidence>
<feature type="domain" description="Type II secretion system protein GspF" evidence="7">
    <location>
        <begin position="143"/>
        <end position="263"/>
    </location>
</feature>
<keyword evidence="4 6" id="KW-1133">Transmembrane helix</keyword>
<name>A0ABV4ACI0_9GAMM</name>
<feature type="transmembrane region" description="Helical" evidence="6">
    <location>
        <begin position="101"/>
        <end position="119"/>
    </location>
</feature>
<evidence type="ECO:0000313" key="8">
    <source>
        <dbReference type="EMBL" id="MEY1660564.1"/>
    </source>
</evidence>